<evidence type="ECO:0008006" key="4">
    <source>
        <dbReference type="Google" id="ProtNLM"/>
    </source>
</evidence>
<feature type="signal peptide" evidence="1">
    <location>
        <begin position="1"/>
        <end position="22"/>
    </location>
</feature>
<feature type="chain" id="PRO_5046772444" description="Lipoprotein" evidence="1">
    <location>
        <begin position="23"/>
        <end position="597"/>
    </location>
</feature>
<dbReference type="PROSITE" id="PS51257">
    <property type="entry name" value="PROKAR_LIPOPROTEIN"/>
    <property type="match status" value="1"/>
</dbReference>
<evidence type="ECO:0000313" key="3">
    <source>
        <dbReference type="Proteomes" id="UP000659697"/>
    </source>
</evidence>
<evidence type="ECO:0000256" key="1">
    <source>
        <dbReference type="SAM" id="SignalP"/>
    </source>
</evidence>
<comment type="caution">
    <text evidence="2">The sequence shown here is derived from an EMBL/GenBank/DDBJ whole genome shotgun (WGS) entry which is preliminary data.</text>
</comment>
<dbReference type="EMBL" id="BNAO01000002">
    <property type="protein sequence ID" value="GHG63254.1"/>
    <property type="molecule type" value="Genomic_DNA"/>
</dbReference>
<organism evidence="2 3">
    <name type="scientific">Alishewanella longhuensis</name>
    <dbReference type="NCBI Taxonomy" id="1091037"/>
    <lineage>
        <taxon>Bacteria</taxon>
        <taxon>Pseudomonadati</taxon>
        <taxon>Pseudomonadota</taxon>
        <taxon>Gammaproteobacteria</taxon>
        <taxon>Alteromonadales</taxon>
        <taxon>Alteromonadaceae</taxon>
        <taxon>Alishewanella</taxon>
    </lineage>
</organism>
<dbReference type="Proteomes" id="UP000659697">
    <property type="component" value="Unassembled WGS sequence"/>
</dbReference>
<gene>
    <name evidence="2" type="ORF">GCM10010919_08780</name>
</gene>
<sequence>MKLYFQLLLLCLLLGGCSGSDSDSNSGSKGKTLHVTLNTNQVNIKGDMYRIGSLRQAIGTTNHVFGVDPALSFSININHTILDSVEISADNGVVYASVYNKHGYPFVNLNEPTTITLSGTITACVQNCAVVLQGTPAPFTINIIFEPAEVAELPELLTYTSAQADNPNWLEISEIIRINNSTQDALFNEVTYFDPELLQSATLRRVADSTTDYRLTLRFNHQDNLANRRHTGQLALRFCYDSACRYPVKNGQPQLTIHYDQLGEPYQTYPEITLAAQLLPADFYINGDIHYLPETQTLFGVMQGSAEHEQKAYSIKTASQSQFQIEGDTYNAVLGEGYYVAYSANFTEQGYVYRHHLYRWEQDKLSQKSSFDYMHRPWNPMAVFAGALYTHSNDDTTPYRYNIATATFDYGGFYLSHQHLFDNETAQLYNFLLGEQTVINQWSLQDEHPKEIISTLLTNSRQDCWINVHVVNRKLLNRCGESYNLPIAQTEITTPDQKLVVPDSHAIHAMTKNHQNQLVVVLTPKESPRCNPIKSYCSWIITRYNADTLQLIDSYGWSDQPQIFAAMTKIFFQPGSDALLLVRFEEQGVKLYQLEWP</sequence>
<dbReference type="RefSeq" id="WP_189430641.1">
    <property type="nucleotide sequence ID" value="NZ_BNAO01000002.1"/>
</dbReference>
<keyword evidence="1" id="KW-0732">Signal</keyword>
<keyword evidence="3" id="KW-1185">Reference proteome</keyword>
<proteinExistence type="predicted"/>
<accession>A0ABQ3KVR7</accession>
<evidence type="ECO:0000313" key="2">
    <source>
        <dbReference type="EMBL" id="GHG63254.1"/>
    </source>
</evidence>
<reference evidence="3" key="1">
    <citation type="journal article" date="2019" name="Int. J. Syst. Evol. Microbiol.">
        <title>The Global Catalogue of Microorganisms (GCM) 10K type strain sequencing project: providing services to taxonomists for standard genome sequencing and annotation.</title>
        <authorList>
            <consortium name="The Broad Institute Genomics Platform"/>
            <consortium name="The Broad Institute Genome Sequencing Center for Infectious Disease"/>
            <person name="Wu L."/>
            <person name="Ma J."/>
        </authorList>
    </citation>
    <scope>NUCLEOTIDE SEQUENCE [LARGE SCALE GENOMIC DNA]</scope>
    <source>
        <strain evidence="3">CGMCC 1.7003</strain>
    </source>
</reference>
<protein>
    <recommendedName>
        <fullName evidence="4">Lipoprotein</fullName>
    </recommendedName>
</protein>
<name>A0ABQ3KVR7_9ALTE</name>